<sequence>MSALVLTRDATAAEDAFARVQNATPGPGSVADARAWHPRARLVPAPAAPLVEDAPGPAHAVPLTATARIAVLRASDRSLVAEADDEPGPPPEGDPTVVARAIALAALEVLTGRRSVAQLARWLTPGVYESLQVRAGLTQRVLGTDGVVRPPMIRRARSCRVGTHAMEATVVADHGSRVRAVALRLEGHRGTWRVTALEIG</sequence>
<proteinExistence type="predicted"/>
<keyword evidence="2" id="KW-1185">Reference proteome</keyword>
<reference evidence="1 2" key="1">
    <citation type="submission" date="2020-05" db="EMBL/GenBank/DDBJ databases">
        <title>Genome Sequencing of Type Strains.</title>
        <authorList>
            <person name="Lemaire J.F."/>
            <person name="Inderbitzin P."/>
            <person name="Gregorio O.A."/>
            <person name="Collins S.B."/>
            <person name="Wespe N."/>
            <person name="Knight-Connoni V."/>
        </authorList>
    </citation>
    <scope>NUCLEOTIDE SEQUENCE [LARGE SCALE GENOMIC DNA]</scope>
    <source>
        <strain evidence="1 2">ATCC 25174</strain>
    </source>
</reference>
<dbReference type="Proteomes" id="UP000565724">
    <property type="component" value="Unassembled WGS sequence"/>
</dbReference>
<dbReference type="RefSeq" id="WP_175345592.1">
    <property type="nucleotide sequence ID" value="NZ_JABMCI010000030.1"/>
</dbReference>
<dbReference type="EMBL" id="JABMCI010000030">
    <property type="protein sequence ID" value="NUU15679.1"/>
    <property type="molecule type" value="Genomic_DNA"/>
</dbReference>
<name>A0A7Y5ZZI7_9CELL</name>
<dbReference type="AlphaFoldDB" id="A0A7Y5ZZI7"/>
<comment type="caution">
    <text evidence="1">The sequence shown here is derived from an EMBL/GenBank/DDBJ whole genome shotgun (WGS) entry which is preliminary data.</text>
</comment>
<dbReference type="Pfam" id="PF20060">
    <property type="entry name" value="DUF6459"/>
    <property type="match status" value="1"/>
</dbReference>
<organism evidence="1 2">
    <name type="scientific">Cellulomonas humilata</name>
    <dbReference type="NCBI Taxonomy" id="144055"/>
    <lineage>
        <taxon>Bacteria</taxon>
        <taxon>Bacillati</taxon>
        <taxon>Actinomycetota</taxon>
        <taxon>Actinomycetes</taxon>
        <taxon>Micrococcales</taxon>
        <taxon>Cellulomonadaceae</taxon>
        <taxon>Cellulomonas</taxon>
    </lineage>
</organism>
<accession>A0A7Y5ZZI7</accession>
<protein>
    <submittedName>
        <fullName evidence="1">Uncharacterized protein</fullName>
    </submittedName>
</protein>
<evidence type="ECO:0000313" key="2">
    <source>
        <dbReference type="Proteomes" id="UP000565724"/>
    </source>
</evidence>
<gene>
    <name evidence="1" type="ORF">HP550_00250</name>
</gene>
<evidence type="ECO:0000313" key="1">
    <source>
        <dbReference type="EMBL" id="NUU15679.1"/>
    </source>
</evidence>
<dbReference type="InterPro" id="IPR045596">
    <property type="entry name" value="DUF6459"/>
</dbReference>